<evidence type="ECO:0000313" key="4">
    <source>
        <dbReference type="Proteomes" id="UP000016649"/>
    </source>
</evidence>
<dbReference type="CDD" id="cd00093">
    <property type="entry name" value="HTH_XRE"/>
    <property type="match status" value="1"/>
</dbReference>
<dbReference type="SUPFAM" id="SSF47413">
    <property type="entry name" value="lambda repressor-like DNA-binding domains"/>
    <property type="match status" value="1"/>
</dbReference>
<dbReference type="InterPro" id="IPR050807">
    <property type="entry name" value="TransReg_Diox_bact_type"/>
</dbReference>
<dbReference type="PANTHER" id="PTHR46797">
    <property type="entry name" value="HTH-TYPE TRANSCRIPTIONAL REGULATOR"/>
    <property type="match status" value="1"/>
</dbReference>
<reference evidence="3 4" key="1">
    <citation type="submission" date="2013-08" db="EMBL/GenBank/DDBJ databases">
        <authorList>
            <person name="Weinstock G."/>
            <person name="Sodergren E."/>
            <person name="Wylie T."/>
            <person name="Fulton L."/>
            <person name="Fulton R."/>
            <person name="Fronick C."/>
            <person name="O'Laughlin M."/>
            <person name="Godfrey J."/>
            <person name="Miner T."/>
            <person name="Herter B."/>
            <person name="Appelbaum E."/>
            <person name="Cordes M."/>
            <person name="Lek S."/>
            <person name="Wollam A."/>
            <person name="Pepin K.H."/>
            <person name="Palsikar V.B."/>
            <person name="Mitreva M."/>
            <person name="Wilson R.K."/>
        </authorList>
    </citation>
    <scope>NUCLEOTIDE SEQUENCE [LARGE SCALE GENOMIC DNA]</scope>
    <source>
        <strain evidence="3 4">ATCC 700332</strain>
    </source>
</reference>
<dbReference type="InterPro" id="IPR014710">
    <property type="entry name" value="RmlC-like_jellyroll"/>
</dbReference>
<organism evidence="3 4">
    <name type="scientific">Treponema lecithinolyticum ATCC 700332</name>
    <dbReference type="NCBI Taxonomy" id="1321815"/>
    <lineage>
        <taxon>Bacteria</taxon>
        <taxon>Pseudomonadati</taxon>
        <taxon>Spirochaetota</taxon>
        <taxon>Spirochaetia</taxon>
        <taxon>Spirochaetales</taxon>
        <taxon>Treponemataceae</taxon>
        <taxon>Treponema</taxon>
    </lineage>
</organism>
<dbReference type="EMBL" id="AWVH01000045">
    <property type="protein sequence ID" value="ERJ91479.1"/>
    <property type="molecule type" value="Genomic_DNA"/>
</dbReference>
<accession>A0ABN0NW20</accession>
<keyword evidence="4" id="KW-1185">Reference proteome</keyword>
<evidence type="ECO:0000256" key="1">
    <source>
        <dbReference type="ARBA" id="ARBA00023125"/>
    </source>
</evidence>
<dbReference type="InterPro" id="IPR001387">
    <property type="entry name" value="Cro/C1-type_HTH"/>
</dbReference>
<dbReference type="CDD" id="cd02209">
    <property type="entry name" value="cupin_XRE_C"/>
    <property type="match status" value="1"/>
</dbReference>
<dbReference type="Gene3D" id="2.60.120.10">
    <property type="entry name" value="Jelly Rolls"/>
    <property type="match status" value="1"/>
</dbReference>
<feature type="domain" description="HTH cro/C1-type" evidence="2">
    <location>
        <begin position="9"/>
        <end position="63"/>
    </location>
</feature>
<dbReference type="InterPro" id="IPR011051">
    <property type="entry name" value="RmlC_Cupin_sf"/>
</dbReference>
<dbReference type="GO" id="GO:0003677">
    <property type="term" value="F:DNA binding"/>
    <property type="evidence" value="ECO:0007669"/>
    <property type="project" value="UniProtKB-KW"/>
</dbReference>
<evidence type="ECO:0000259" key="2">
    <source>
        <dbReference type="PROSITE" id="PS50943"/>
    </source>
</evidence>
<proteinExistence type="predicted"/>
<protein>
    <submittedName>
        <fullName evidence="3">DNA-binding helix-turn-helix protein</fullName>
    </submittedName>
</protein>
<dbReference type="InterPro" id="IPR013096">
    <property type="entry name" value="Cupin_2"/>
</dbReference>
<dbReference type="Pfam" id="PF07883">
    <property type="entry name" value="Cupin_2"/>
    <property type="match status" value="1"/>
</dbReference>
<dbReference type="InterPro" id="IPR010982">
    <property type="entry name" value="Lambda_DNA-bd_dom_sf"/>
</dbReference>
<dbReference type="PANTHER" id="PTHR46797:SF25">
    <property type="entry name" value="TRANSCRIPTIONAL REGULATOR"/>
    <property type="match status" value="1"/>
</dbReference>
<name>A0ABN0NW20_TRELE</name>
<dbReference type="Proteomes" id="UP000016649">
    <property type="component" value="Unassembled WGS sequence"/>
</dbReference>
<keyword evidence="1 3" id="KW-0238">DNA-binding</keyword>
<comment type="caution">
    <text evidence="3">The sequence shown here is derived from an EMBL/GenBank/DDBJ whole genome shotgun (WGS) entry which is preliminary data.</text>
</comment>
<gene>
    <name evidence="3" type="ORF">HMPREF9193_02180</name>
</gene>
<dbReference type="Gene3D" id="1.10.260.40">
    <property type="entry name" value="lambda repressor-like DNA-binding domains"/>
    <property type="match status" value="1"/>
</dbReference>
<dbReference type="SMART" id="SM00530">
    <property type="entry name" value="HTH_XRE"/>
    <property type="match status" value="1"/>
</dbReference>
<dbReference type="Pfam" id="PF01381">
    <property type="entry name" value="HTH_3"/>
    <property type="match status" value="1"/>
</dbReference>
<dbReference type="SUPFAM" id="SSF51182">
    <property type="entry name" value="RmlC-like cupins"/>
    <property type="match status" value="1"/>
</dbReference>
<dbReference type="RefSeq" id="WP_021686344.1">
    <property type="nucleotide sequence ID" value="NZ_KI260554.1"/>
</dbReference>
<dbReference type="PROSITE" id="PS50943">
    <property type="entry name" value="HTH_CROC1"/>
    <property type="match status" value="1"/>
</dbReference>
<sequence length="186" mass="21123">MKQEAGKWLKKLRTERQITLEQLSKKTGLSVGFLSQFERGLTSIAIDTLEKIASVFNVTIDYFISPKKTQPSVILKSYALNVSDIISSNIIIRAINNNITDKVLFPRLIEILPLPENEPIKTYTHEGEEFIYVLEGVLTLLHKNQEYTLYPGDSAHYASTEKHNWTNKTNNVVKFLCVSTPNPLAK</sequence>
<evidence type="ECO:0000313" key="3">
    <source>
        <dbReference type="EMBL" id="ERJ91479.1"/>
    </source>
</evidence>